<evidence type="ECO:0008006" key="3">
    <source>
        <dbReference type="Google" id="ProtNLM"/>
    </source>
</evidence>
<dbReference type="Proteomes" id="UP000233458">
    <property type="component" value="Chromosome"/>
</dbReference>
<evidence type="ECO:0000313" key="2">
    <source>
        <dbReference type="Proteomes" id="UP000233458"/>
    </source>
</evidence>
<organism evidence="1 2">
    <name type="scientific">Thalassospira marina</name>
    <dbReference type="NCBI Taxonomy" id="2048283"/>
    <lineage>
        <taxon>Bacteria</taxon>
        <taxon>Pseudomonadati</taxon>
        <taxon>Pseudomonadota</taxon>
        <taxon>Alphaproteobacteria</taxon>
        <taxon>Rhodospirillales</taxon>
        <taxon>Thalassospiraceae</taxon>
        <taxon>Thalassospira</taxon>
    </lineage>
</organism>
<dbReference type="EMBL" id="CP024199">
    <property type="protein sequence ID" value="AUG54172.1"/>
    <property type="molecule type" value="Genomic_DNA"/>
</dbReference>
<proteinExistence type="predicted"/>
<accession>A0ABM6QC79</accession>
<gene>
    <name evidence="1" type="ORF">CSC3H3_16675</name>
</gene>
<keyword evidence="2" id="KW-1185">Reference proteome</keyword>
<evidence type="ECO:0000313" key="1">
    <source>
        <dbReference type="EMBL" id="AUG54172.1"/>
    </source>
</evidence>
<reference evidence="1 2" key="1">
    <citation type="submission" date="2017-10" db="EMBL/GenBank/DDBJ databases">
        <title>Biodiversity and function of Thalassospira species in the particle-attached aromatic-hydrocarbon-degrading consortia from the surface seawater of the China South Sea.</title>
        <authorList>
            <person name="Dong C."/>
            <person name="Liu R."/>
            <person name="Shao Z."/>
        </authorList>
    </citation>
    <scope>NUCLEOTIDE SEQUENCE [LARGE SCALE GENOMIC DNA]</scope>
    <source>
        <strain evidence="1 2">CSC3H3</strain>
    </source>
</reference>
<name>A0ABM6QC79_9PROT</name>
<sequence length="72" mass="7944">MGQFAHQVIGCIVAFARLPPTCPVRANVGGVFLASRTFLKPIALNQVHFVSFRRVVWQGISRSAMRCIGQVM</sequence>
<protein>
    <recommendedName>
        <fullName evidence="3">Secreted protein</fullName>
    </recommendedName>
</protein>